<dbReference type="Gene3D" id="2.40.110.10">
    <property type="entry name" value="Butyryl-CoA Dehydrogenase, subunit A, domain 2"/>
    <property type="match status" value="1"/>
</dbReference>
<protein>
    <submittedName>
        <fullName evidence="10">Butyryl-CoA dehydrogenase</fullName>
    </submittedName>
</protein>
<evidence type="ECO:0000259" key="9">
    <source>
        <dbReference type="Pfam" id="PF02771"/>
    </source>
</evidence>
<evidence type="ECO:0000259" key="7">
    <source>
        <dbReference type="Pfam" id="PF00441"/>
    </source>
</evidence>
<dbReference type="FunFam" id="1.10.540.10:FF:000002">
    <property type="entry name" value="Acyl-CoA dehydrogenase FadE19"/>
    <property type="match status" value="1"/>
</dbReference>
<feature type="domain" description="Acyl-CoA oxidase/dehydrogenase middle" evidence="8">
    <location>
        <begin position="120"/>
        <end position="215"/>
    </location>
</feature>
<dbReference type="Gene3D" id="1.10.540.10">
    <property type="entry name" value="Acyl-CoA dehydrogenase/oxidase, N-terminal domain"/>
    <property type="match status" value="1"/>
</dbReference>
<dbReference type="GO" id="GO:0050660">
    <property type="term" value="F:flavin adenine dinucleotide binding"/>
    <property type="evidence" value="ECO:0007669"/>
    <property type="project" value="InterPro"/>
</dbReference>
<dbReference type="InterPro" id="IPR046373">
    <property type="entry name" value="Acyl-CoA_Oxase/DH_mid-dom_sf"/>
</dbReference>
<evidence type="ECO:0000259" key="8">
    <source>
        <dbReference type="Pfam" id="PF02770"/>
    </source>
</evidence>
<comment type="cofactor">
    <cofactor evidence="1 6">
        <name>FAD</name>
        <dbReference type="ChEBI" id="CHEBI:57692"/>
    </cofactor>
</comment>
<feature type="domain" description="Acyl-CoA dehydrogenase/oxidase N-terminal" evidence="9">
    <location>
        <begin position="5"/>
        <end position="115"/>
    </location>
</feature>
<dbReference type="Pfam" id="PF02770">
    <property type="entry name" value="Acyl-CoA_dh_M"/>
    <property type="match status" value="1"/>
</dbReference>
<dbReference type="PIRSF" id="PIRSF016578">
    <property type="entry name" value="HsaA"/>
    <property type="match status" value="1"/>
</dbReference>
<dbReference type="GO" id="GO:0003995">
    <property type="term" value="F:acyl-CoA dehydrogenase activity"/>
    <property type="evidence" value="ECO:0007669"/>
    <property type="project" value="InterPro"/>
</dbReference>
<dbReference type="EMBL" id="FODY01000020">
    <property type="protein sequence ID" value="SEP34840.1"/>
    <property type="molecule type" value="Genomic_DNA"/>
</dbReference>
<dbReference type="Pfam" id="PF00441">
    <property type="entry name" value="Acyl-CoA_dh_1"/>
    <property type="match status" value="1"/>
</dbReference>
<dbReference type="InterPro" id="IPR036250">
    <property type="entry name" value="AcylCo_DH-like_C"/>
</dbReference>
<dbReference type="InterPro" id="IPR006091">
    <property type="entry name" value="Acyl-CoA_Oxase/DH_mid-dom"/>
</dbReference>
<comment type="similarity">
    <text evidence="2 6">Belongs to the acyl-CoA dehydrogenase family.</text>
</comment>
<dbReference type="InterPro" id="IPR006089">
    <property type="entry name" value="Acyl-CoA_DH_CS"/>
</dbReference>
<dbReference type="Gene3D" id="1.20.140.10">
    <property type="entry name" value="Butyryl-CoA Dehydrogenase, subunit A, domain 3"/>
    <property type="match status" value="1"/>
</dbReference>
<dbReference type="PROSITE" id="PS00073">
    <property type="entry name" value="ACYL_COA_DH_2"/>
    <property type="match status" value="1"/>
</dbReference>
<sequence>MFTFTEEQEMLRRAVREFVEAEVAPKAQEWDEQDHCPAELFPLLGDMGIIGIFVPEAYGGVGLGYVERVICLEELARHCAGLAITVMAHQLCMGGVMNYGTEEQKQKYLPDLARGRKIGALSLTEATGGSNFMGQTANGEWKDGQWVLNGRKCFITNAHLADLDLWTVVTGKNAKGRPELSAFLIDRGTPGHTPGRAEHKLGMRSSNTGDVSCVNVRVDASQMLEQRGKGAKVALSTIQEVGRAGMSAINLGILRGCLEEAVRFSNERIIYGKPLHHMTNIQFALAENRLDYETARLLTYRAASMKDKGVPCSAEFAMAKYAATEGAIRAAKRTIDLMGGYGVINEYPVGRYLRDALAGSTAGGTSDVLKVVIAGETVKQ</sequence>
<dbReference type="PANTHER" id="PTHR43884">
    <property type="entry name" value="ACYL-COA DEHYDROGENASE"/>
    <property type="match status" value="1"/>
</dbReference>
<dbReference type="PANTHER" id="PTHR43884:SF12">
    <property type="entry name" value="ISOVALERYL-COA DEHYDROGENASE, MITOCHONDRIAL-RELATED"/>
    <property type="match status" value="1"/>
</dbReference>
<feature type="domain" description="Acyl-CoA dehydrogenase/oxidase C-terminal" evidence="7">
    <location>
        <begin position="228"/>
        <end position="374"/>
    </location>
</feature>
<evidence type="ECO:0000313" key="10">
    <source>
        <dbReference type="EMBL" id="SEP34840.1"/>
    </source>
</evidence>
<dbReference type="InterPro" id="IPR037069">
    <property type="entry name" value="AcylCoA_DH/ox_N_sf"/>
</dbReference>
<evidence type="ECO:0000313" key="11">
    <source>
        <dbReference type="Proteomes" id="UP000198847"/>
    </source>
</evidence>
<keyword evidence="4 6" id="KW-0274">FAD</keyword>
<dbReference type="OrthoDB" id="9802447at2"/>
<dbReference type="InterPro" id="IPR013786">
    <property type="entry name" value="AcylCoA_DH/ox_N"/>
</dbReference>
<keyword evidence="5 6" id="KW-0560">Oxidoreductase</keyword>
<evidence type="ECO:0000256" key="1">
    <source>
        <dbReference type="ARBA" id="ARBA00001974"/>
    </source>
</evidence>
<dbReference type="AlphaFoldDB" id="A0A1H8X4I8"/>
<evidence type="ECO:0000256" key="2">
    <source>
        <dbReference type="ARBA" id="ARBA00009347"/>
    </source>
</evidence>
<keyword evidence="11" id="KW-1185">Reference proteome</keyword>
<dbReference type="STRING" id="112903.SAMN04490178_12026"/>
<dbReference type="Proteomes" id="UP000198847">
    <property type="component" value="Unassembled WGS sequence"/>
</dbReference>
<dbReference type="SUPFAM" id="SSF47203">
    <property type="entry name" value="Acyl-CoA dehydrogenase C-terminal domain-like"/>
    <property type="match status" value="1"/>
</dbReference>
<name>A0A1H8X4I8_9FIRM</name>
<organism evidence="10 11">
    <name type="scientific">Propionispora vibrioides</name>
    <dbReference type="NCBI Taxonomy" id="112903"/>
    <lineage>
        <taxon>Bacteria</taxon>
        <taxon>Bacillati</taxon>
        <taxon>Bacillota</taxon>
        <taxon>Negativicutes</taxon>
        <taxon>Selenomonadales</taxon>
        <taxon>Sporomusaceae</taxon>
        <taxon>Propionispora</taxon>
    </lineage>
</organism>
<proteinExistence type="inferred from homology"/>
<accession>A0A1H8X4I8</accession>
<evidence type="ECO:0000256" key="6">
    <source>
        <dbReference type="RuleBase" id="RU362125"/>
    </source>
</evidence>
<evidence type="ECO:0000256" key="5">
    <source>
        <dbReference type="ARBA" id="ARBA00023002"/>
    </source>
</evidence>
<dbReference type="InterPro" id="IPR009100">
    <property type="entry name" value="AcylCoA_DH/oxidase_NM_dom_sf"/>
</dbReference>
<dbReference type="SUPFAM" id="SSF56645">
    <property type="entry name" value="Acyl-CoA dehydrogenase NM domain-like"/>
    <property type="match status" value="1"/>
</dbReference>
<dbReference type="InterPro" id="IPR009075">
    <property type="entry name" value="AcylCo_DH/oxidase_C"/>
</dbReference>
<dbReference type="RefSeq" id="WP_091749166.1">
    <property type="nucleotide sequence ID" value="NZ_FODY01000020.1"/>
</dbReference>
<keyword evidence="3 6" id="KW-0285">Flavoprotein</keyword>
<evidence type="ECO:0000256" key="4">
    <source>
        <dbReference type="ARBA" id="ARBA00022827"/>
    </source>
</evidence>
<reference evidence="10 11" key="1">
    <citation type="submission" date="2016-10" db="EMBL/GenBank/DDBJ databases">
        <authorList>
            <person name="de Groot N.N."/>
        </authorList>
    </citation>
    <scope>NUCLEOTIDE SEQUENCE [LARGE SCALE GENOMIC DNA]</scope>
    <source>
        <strain evidence="10 11">DSM 13305</strain>
    </source>
</reference>
<evidence type="ECO:0000256" key="3">
    <source>
        <dbReference type="ARBA" id="ARBA00022630"/>
    </source>
</evidence>
<gene>
    <name evidence="10" type="ORF">SAMN04490178_12026</name>
</gene>
<dbReference type="Pfam" id="PF02771">
    <property type="entry name" value="Acyl-CoA_dh_N"/>
    <property type="match status" value="1"/>
</dbReference>